<keyword evidence="2" id="KW-1185">Reference proteome</keyword>
<name>A0A428U4N0_9HYPO</name>
<dbReference type="AlphaFoldDB" id="A0A428U4N0"/>
<evidence type="ECO:0000313" key="1">
    <source>
        <dbReference type="EMBL" id="RSM09232.1"/>
    </source>
</evidence>
<reference evidence="1 2" key="1">
    <citation type="submission" date="2017-06" db="EMBL/GenBank/DDBJ databases">
        <title>Cmopartive genomic analysis of Ambrosia Fusariam Clade fungi.</title>
        <authorList>
            <person name="Stajich J.E."/>
            <person name="Carrillo J."/>
            <person name="Kijimoto T."/>
            <person name="Eskalen A."/>
            <person name="O'Donnell K."/>
            <person name="Kasson M."/>
        </authorList>
    </citation>
    <scope>NUCLEOTIDE SEQUENCE [LARGE SCALE GENOMIC DNA]</scope>
    <source>
        <strain evidence="1 2">NRRL 20438</strain>
    </source>
</reference>
<proteinExistence type="predicted"/>
<comment type="caution">
    <text evidence="1">The sequence shown here is derived from an EMBL/GenBank/DDBJ whole genome shotgun (WGS) entry which is preliminary data.</text>
</comment>
<dbReference type="EMBL" id="NIZV01000098">
    <property type="protein sequence ID" value="RSM09232.1"/>
    <property type="molecule type" value="Genomic_DNA"/>
</dbReference>
<sequence length="66" mass="7696">MRATWLGHIVRKRGLTVNDLDNNMLIYDLIQDTKINVQHHIHSMPPHKAASINHYFLAWLEATAYT</sequence>
<organism evidence="1 2">
    <name type="scientific">Fusarium ambrosium</name>
    <dbReference type="NCBI Taxonomy" id="131363"/>
    <lineage>
        <taxon>Eukaryota</taxon>
        <taxon>Fungi</taxon>
        <taxon>Dikarya</taxon>
        <taxon>Ascomycota</taxon>
        <taxon>Pezizomycotina</taxon>
        <taxon>Sordariomycetes</taxon>
        <taxon>Hypocreomycetidae</taxon>
        <taxon>Hypocreales</taxon>
        <taxon>Nectriaceae</taxon>
        <taxon>Fusarium</taxon>
        <taxon>Fusarium solani species complex</taxon>
    </lineage>
</organism>
<protein>
    <submittedName>
        <fullName evidence="1">Uncharacterized protein</fullName>
    </submittedName>
</protein>
<accession>A0A428U4N0</accession>
<evidence type="ECO:0000313" key="2">
    <source>
        <dbReference type="Proteomes" id="UP000288429"/>
    </source>
</evidence>
<dbReference type="Proteomes" id="UP000288429">
    <property type="component" value="Unassembled WGS sequence"/>
</dbReference>
<gene>
    <name evidence="1" type="ORF">CDV31_007804</name>
</gene>